<accession>A0A8H3V5J4</accession>
<evidence type="ECO:0000256" key="2">
    <source>
        <dbReference type="SAM" id="SignalP"/>
    </source>
</evidence>
<keyword evidence="2" id="KW-0732">Signal</keyword>
<reference evidence="4 5" key="1">
    <citation type="submission" date="2018-12" db="EMBL/GenBank/DDBJ databases">
        <title>Venturia inaequalis Genome Resource.</title>
        <authorList>
            <person name="Lichtner F.J."/>
        </authorList>
    </citation>
    <scope>NUCLEOTIDE SEQUENCE [LARGE SCALE GENOMIC DNA]</scope>
    <source>
        <strain evidence="4 5">120213</strain>
        <strain evidence="3">Bline_iso_100314</strain>
    </source>
</reference>
<dbReference type="Proteomes" id="UP000447873">
    <property type="component" value="Unassembled WGS sequence"/>
</dbReference>
<proteinExistence type="predicted"/>
<feature type="region of interest" description="Disordered" evidence="1">
    <location>
        <begin position="41"/>
        <end position="107"/>
    </location>
</feature>
<dbReference type="EMBL" id="WNWS01000094">
    <property type="protein sequence ID" value="KAE9981078.1"/>
    <property type="molecule type" value="Genomic_DNA"/>
</dbReference>
<organism evidence="4 5">
    <name type="scientific">Venturia inaequalis</name>
    <name type="common">Apple scab fungus</name>
    <dbReference type="NCBI Taxonomy" id="5025"/>
    <lineage>
        <taxon>Eukaryota</taxon>
        <taxon>Fungi</taxon>
        <taxon>Dikarya</taxon>
        <taxon>Ascomycota</taxon>
        <taxon>Pezizomycotina</taxon>
        <taxon>Dothideomycetes</taxon>
        <taxon>Pleosporomycetidae</taxon>
        <taxon>Venturiales</taxon>
        <taxon>Venturiaceae</taxon>
        <taxon>Venturia</taxon>
    </lineage>
</organism>
<evidence type="ECO:0000313" key="3">
    <source>
        <dbReference type="EMBL" id="KAE9972413.1"/>
    </source>
</evidence>
<comment type="caution">
    <text evidence="4">The sequence shown here is derived from an EMBL/GenBank/DDBJ whole genome shotgun (WGS) entry which is preliminary data.</text>
</comment>
<name>A0A8H3V5J4_VENIN</name>
<gene>
    <name evidence="3" type="ORF">BLS_004041</name>
    <name evidence="4" type="ORF">EG328_011875</name>
</gene>
<feature type="chain" id="PRO_5044690766" evidence="2">
    <location>
        <begin position="21"/>
        <end position="107"/>
    </location>
</feature>
<dbReference type="Proteomes" id="UP000433883">
    <property type="component" value="Unassembled WGS sequence"/>
</dbReference>
<dbReference type="EMBL" id="WNWQ01000263">
    <property type="protein sequence ID" value="KAE9972413.1"/>
    <property type="molecule type" value="Genomic_DNA"/>
</dbReference>
<protein>
    <submittedName>
        <fullName evidence="4">Uncharacterized protein</fullName>
    </submittedName>
</protein>
<evidence type="ECO:0000256" key="1">
    <source>
        <dbReference type="SAM" id="MobiDB-lite"/>
    </source>
</evidence>
<dbReference type="AlphaFoldDB" id="A0A8H3V5J4"/>
<evidence type="ECO:0000313" key="5">
    <source>
        <dbReference type="Proteomes" id="UP000447873"/>
    </source>
</evidence>
<feature type="signal peptide" evidence="2">
    <location>
        <begin position="1"/>
        <end position="20"/>
    </location>
</feature>
<sequence>MYSLKFLLLAVALFGLRSLAAPVVVPGADFTPRSVISPVPVKREPQNNWAGNGITGKRYADPQNDWAGNGITGKREAEPQNNWAGNGITGKREAEPQNNWAGNGITG</sequence>
<evidence type="ECO:0000313" key="4">
    <source>
        <dbReference type="EMBL" id="KAE9981078.1"/>
    </source>
</evidence>